<keyword evidence="10 15" id="KW-0234">DNA repair</keyword>
<comment type="subunit">
    <text evidence="3 15">Monomer.</text>
</comment>
<feature type="binding site" evidence="15">
    <location>
        <position position="154"/>
    </location>
    <ligand>
        <name>DNA</name>
        <dbReference type="ChEBI" id="CHEBI:16991"/>
    </ligand>
</feature>
<keyword evidence="5 15" id="KW-0227">DNA damage</keyword>
<evidence type="ECO:0000256" key="12">
    <source>
        <dbReference type="ARBA" id="ARBA00023268"/>
    </source>
</evidence>
<dbReference type="RefSeq" id="WP_066239603.1">
    <property type="nucleotide sequence ID" value="NZ_LSGP01000013.1"/>
</dbReference>
<dbReference type="PANTHER" id="PTHR22993:SF9">
    <property type="entry name" value="FORMAMIDOPYRIMIDINE-DNA GLYCOSYLASE"/>
    <property type="match status" value="1"/>
</dbReference>
<evidence type="ECO:0000256" key="9">
    <source>
        <dbReference type="ARBA" id="ARBA00023125"/>
    </source>
</evidence>
<keyword evidence="12 15" id="KW-0511">Multifunctional enzyme</keyword>
<dbReference type="GO" id="GO:0003684">
    <property type="term" value="F:damaged DNA binding"/>
    <property type="evidence" value="ECO:0007669"/>
    <property type="project" value="InterPro"/>
</dbReference>
<organism evidence="18 19">
    <name type="scientific">Anaerosporomusa subterranea</name>
    <dbReference type="NCBI Taxonomy" id="1794912"/>
    <lineage>
        <taxon>Bacteria</taxon>
        <taxon>Bacillati</taxon>
        <taxon>Bacillota</taxon>
        <taxon>Negativicutes</taxon>
        <taxon>Acetonemataceae</taxon>
        <taxon>Anaerosporomusa</taxon>
    </lineage>
</organism>
<evidence type="ECO:0000256" key="6">
    <source>
        <dbReference type="ARBA" id="ARBA00022771"/>
    </source>
</evidence>
<dbReference type="PANTHER" id="PTHR22993">
    <property type="entry name" value="FORMAMIDOPYRIMIDINE-DNA GLYCOSYLASE"/>
    <property type="match status" value="1"/>
</dbReference>
<keyword evidence="6 15" id="KW-0863">Zinc-finger</keyword>
<dbReference type="GO" id="GO:0034039">
    <property type="term" value="F:8-oxo-7,8-dihydroguanine DNA N-glycosylase activity"/>
    <property type="evidence" value="ECO:0007669"/>
    <property type="project" value="TreeGrafter"/>
</dbReference>
<dbReference type="InterPro" id="IPR010979">
    <property type="entry name" value="Ribosomal_uS13-like_H2TH"/>
</dbReference>
<dbReference type="GO" id="GO:0140078">
    <property type="term" value="F:class I DNA-(apurinic or apyrimidinic site) endonuclease activity"/>
    <property type="evidence" value="ECO:0007669"/>
    <property type="project" value="UniProtKB-EC"/>
</dbReference>
<evidence type="ECO:0000256" key="11">
    <source>
        <dbReference type="ARBA" id="ARBA00023239"/>
    </source>
</evidence>
<evidence type="ECO:0000256" key="7">
    <source>
        <dbReference type="ARBA" id="ARBA00022801"/>
    </source>
</evidence>
<evidence type="ECO:0000313" key="19">
    <source>
        <dbReference type="Proteomes" id="UP000076268"/>
    </source>
</evidence>
<comment type="function">
    <text evidence="15">Involved in base excision repair of DNA damaged by oxidation or by mutagenic agents. Acts as DNA glycosylase that recognizes and removes damaged bases. Has a preference for oxidized purines, such as 7,8-dihydro-8-oxoguanine (8-oxoG). Has AP (apurinic/apyrimidinic) lyase activity and introduces nicks in the DNA strand. Cleaves the DNA backbone by beta-delta elimination to generate a single-strand break at the site of the removed base with both 3'- and 5'-phosphates.</text>
</comment>
<feature type="domain" description="Formamidopyrimidine-DNA glycosylase catalytic" evidence="17">
    <location>
        <begin position="2"/>
        <end position="114"/>
    </location>
</feature>
<keyword evidence="19" id="KW-1185">Reference proteome</keyword>
<sequence length="273" mass="30572">MPELPEVETVRRGLIGLAGRRIESIDIQLPRLIKWPTPSEFADLVTGKRILSIDRRGKYLLLQLEGDLALVIHLRMTGRLYLRHAAEPSDAYTRVLFFLDTGDRLVFADTRTLGTLYLMHLEELSHIHGLASMGPEPLSSEFTADYLARALNRRKAKVKSLLLNQEIIGGLGNIYVDESLSLAGIHPERTGESLNREEIERLFAAINHVIDDALSHHGTTIRDYLDSSGREGGHQHHLQVYGRKGEPCQICGSAIQRIEVGGRGTHFCPKCQQ</sequence>
<feature type="active site" description="Proton donor; for beta-elimination activity" evidence="15">
    <location>
        <position position="58"/>
    </location>
</feature>
<comment type="catalytic activity">
    <reaction evidence="1 15">
        <text>Hydrolysis of DNA containing ring-opened 7-methylguanine residues, releasing 2,6-diamino-4-hydroxy-5-(N-methyl)formamidopyrimidine.</text>
        <dbReference type="EC" id="3.2.2.23"/>
    </reaction>
</comment>
<dbReference type="SUPFAM" id="SSF81624">
    <property type="entry name" value="N-terminal domain of MutM-like DNA repair proteins"/>
    <property type="match status" value="1"/>
</dbReference>
<feature type="active site" description="Proton donor; for delta-elimination activity" evidence="15">
    <location>
        <position position="263"/>
    </location>
</feature>
<dbReference type="InterPro" id="IPR000214">
    <property type="entry name" value="Znf_DNA_glyclase/AP_lyase"/>
</dbReference>
<dbReference type="PROSITE" id="PS51068">
    <property type="entry name" value="FPG_CAT"/>
    <property type="match status" value="1"/>
</dbReference>
<dbReference type="AlphaFoldDB" id="A0A154BV62"/>
<dbReference type="SMART" id="SM00898">
    <property type="entry name" value="Fapy_DNA_glyco"/>
    <property type="match status" value="1"/>
</dbReference>
<dbReference type="GO" id="GO:0006284">
    <property type="term" value="P:base-excision repair"/>
    <property type="evidence" value="ECO:0007669"/>
    <property type="project" value="InterPro"/>
</dbReference>
<dbReference type="EMBL" id="LSGP01000013">
    <property type="protein sequence ID" value="KYZ77378.1"/>
    <property type="molecule type" value="Genomic_DNA"/>
</dbReference>
<dbReference type="OrthoDB" id="9800855at2"/>
<keyword evidence="4 15" id="KW-0479">Metal-binding</keyword>
<dbReference type="EC" id="3.2.2.23" evidence="15"/>
<dbReference type="Pfam" id="PF06831">
    <property type="entry name" value="H2TH"/>
    <property type="match status" value="1"/>
</dbReference>
<dbReference type="InterPro" id="IPR015886">
    <property type="entry name" value="H2TH_FPG"/>
</dbReference>
<comment type="cofactor">
    <cofactor evidence="15">
        <name>Zn(2+)</name>
        <dbReference type="ChEBI" id="CHEBI:29105"/>
    </cofactor>
    <text evidence="15">Binds 1 zinc ion per subunit.</text>
</comment>
<dbReference type="InterPro" id="IPR010663">
    <property type="entry name" value="Znf_FPG/IleRS"/>
</dbReference>
<reference evidence="18 19" key="1">
    <citation type="submission" date="2016-02" db="EMBL/GenBank/DDBJ databases">
        <title>Anaerosporomusa subterraneum gen. nov., sp. nov., a spore-forming obligate anaerobe isolated from saprolite.</title>
        <authorList>
            <person name="Choi J.K."/>
            <person name="Shah M."/>
            <person name="Yee N."/>
        </authorList>
    </citation>
    <scope>NUCLEOTIDE SEQUENCE [LARGE SCALE GENOMIC DNA]</scope>
    <source>
        <strain evidence="18 19">RU4</strain>
    </source>
</reference>
<dbReference type="Proteomes" id="UP000076268">
    <property type="component" value="Unassembled WGS sequence"/>
</dbReference>
<protein>
    <recommendedName>
        <fullName evidence="15">Formamidopyrimidine-DNA glycosylase</fullName>
        <shortName evidence="15">Fapy-DNA glycosylase</shortName>
        <ecNumber evidence="15">3.2.2.23</ecNumber>
    </recommendedName>
    <alternativeName>
        <fullName evidence="15">DNA-(apurinic or apyrimidinic site) lyase MutM</fullName>
        <shortName evidence="15">AP lyase MutM</shortName>
        <ecNumber evidence="15">4.2.99.18</ecNumber>
    </alternativeName>
</protein>
<evidence type="ECO:0000259" key="16">
    <source>
        <dbReference type="PROSITE" id="PS51066"/>
    </source>
</evidence>
<feature type="active site" description="Proton donor" evidence="15">
    <location>
        <position position="3"/>
    </location>
</feature>
<dbReference type="EC" id="4.2.99.18" evidence="15"/>
<keyword evidence="7 15" id="KW-0378">Hydrolase</keyword>
<proteinExistence type="inferred from homology"/>
<dbReference type="Pfam" id="PF06827">
    <property type="entry name" value="zf-FPG_IleRS"/>
    <property type="match status" value="1"/>
</dbReference>
<feature type="binding site" evidence="15">
    <location>
        <position position="111"/>
    </location>
    <ligand>
        <name>DNA</name>
        <dbReference type="ChEBI" id="CHEBI:16991"/>
    </ligand>
</feature>
<evidence type="ECO:0000256" key="15">
    <source>
        <dbReference type="HAMAP-Rule" id="MF_00103"/>
    </source>
</evidence>
<dbReference type="InterPro" id="IPR012319">
    <property type="entry name" value="FPG_cat"/>
</dbReference>
<dbReference type="SMART" id="SM01232">
    <property type="entry name" value="H2TH"/>
    <property type="match status" value="1"/>
</dbReference>
<dbReference type="GO" id="GO:0008270">
    <property type="term" value="F:zinc ion binding"/>
    <property type="evidence" value="ECO:0007669"/>
    <property type="project" value="UniProtKB-UniRule"/>
</dbReference>
<feature type="domain" description="FPG-type" evidence="16">
    <location>
        <begin position="239"/>
        <end position="273"/>
    </location>
</feature>
<evidence type="ECO:0000256" key="5">
    <source>
        <dbReference type="ARBA" id="ARBA00022763"/>
    </source>
</evidence>
<evidence type="ECO:0000259" key="17">
    <source>
        <dbReference type="PROSITE" id="PS51068"/>
    </source>
</evidence>
<keyword evidence="9 15" id="KW-0238">DNA-binding</keyword>
<dbReference type="NCBIfam" id="TIGR00577">
    <property type="entry name" value="fpg"/>
    <property type="match status" value="1"/>
</dbReference>
<accession>A0A154BV62</accession>
<dbReference type="SUPFAM" id="SSF57716">
    <property type="entry name" value="Glucocorticoid receptor-like (DNA-binding domain)"/>
    <property type="match status" value="1"/>
</dbReference>
<keyword evidence="8 15" id="KW-0862">Zinc</keyword>
<evidence type="ECO:0000313" key="18">
    <source>
        <dbReference type="EMBL" id="KYZ77378.1"/>
    </source>
</evidence>
<dbReference type="NCBIfam" id="NF002211">
    <property type="entry name" value="PRK01103.1"/>
    <property type="match status" value="1"/>
</dbReference>
<dbReference type="PROSITE" id="PS51066">
    <property type="entry name" value="ZF_FPG_2"/>
    <property type="match status" value="1"/>
</dbReference>
<gene>
    <name evidence="15" type="primary">mutM</name>
    <name evidence="15" type="synonym">fpg</name>
    <name evidence="18" type="ORF">AXX12_04465</name>
</gene>
<dbReference type="GO" id="GO:0003690">
    <property type="term" value="F:double-stranded DNA binding"/>
    <property type="evidence" value="ECO:0007669"/>
    <property type="project" value="UniProtKB-ARBA"/>
</dbReference>
<evidence type="ECO:0000256" key="1">
    <source>
        <dbReference type="ARBA" id="ARBA00001668"/>
    </source>
</evidence>
<dbReference type="PROSITE" id="PS01242">
    <property type="entry name" value="ZF_FPG_1"/>
    <property type="match status" value="1"/>
</dbReference>
<evidence type="ECO:0000256" key="3">
    <source>
        <dbReference type="ARBA" id="ARBA00011245"/>
    </source>
</evidence>
<dbReference type="HAMAP" id="MF_00103">
    <property type="entry name" value="Fapy_DNA_glycosyl"/>
    <property type="match status" value="1"/>
</dbReference>
<name>A0A154BV62_ANASB</name>
<feature type="active site" description="Schiff-base intermediate with DNA" evidence="15">
    <location>
        <position position="2"/>
    </location>
</feature>
<dbReference type="CDD" id="cd08966">
    <property type="entry name" value="EcFpg-like_N"/>
    <property type="match status" value="1"/>
</dbReference>
<evidence type="ECO:0000256" key="14">
    <source>
        <dbReference type="ARBA" id="ARBA00044632"/>
    </source>
</evidence>
<evidence type="ECO:0000256" key="10">
    <source>
        <dbReference type="ARBA" id="ARBA00023204"/>
    </source>
</evidence>
<dbReference type="InterPro" id="IPR020629">
    <property type="entry name" value="FPG_Glyclase"/>
</dbReference>
<dbReference type="SUPFAM" id="SSF46946">
    <property type="entry name" value="S13-like H2TH domain"/>
    <property type="match status" value="1"/>
</dbReference>
<evidence type="ECO:0000256" key="2">
    <source>
        <dbReference type="ARBA" id="ARBA00009409"/>
    </source>
</evidence>
<comment type="caution">
    <text evidence="18">The sequence shown here is derived from an EMBL/GenBank/DDBJ whole genome shotgun (WGS) entry which is preliminary data.</text>
</comment>
<comment type="caution">
    <text evidence="15">Lacks conserved residue(s) required for the propagation of feature annotation.</text>
</comment>
<dbReference type="Gene3D" id="1.10.8.50">
    <property type="match status" value="1"/>
</dbReference>
<dbReference type="FunFam" id="1.10.8.50:FF:000003">
    <property type="entry name" value="Formamidopyrimidine-DNA glycosylase"/>
    <property type="match status" value="1"/>
</dbReference>
<keyword evidence="13 15" id="KW-0326">Glycosidase</keyword>
<dbReference type="InterPro" id="IPR035937">
    <property type="entry name" value="FPG_N"/>
</dbReference>
<comment type="similarity">
    <text evidence="2 15">Belongs to the FPG family.</text>
</comment>
<comment type="catalytic activity">
    <reaction evidence="14 15">
        <text>2'-deoxyribonucleotide-(2'-deoxyribose 5'-phosphate)-2'-deoxyribonucleotide-DNA = a 3'-end 2'-deoxyribonucleotide-(2,3-dehydro-2,3-deoxyribose 5'-phosphate)-DNA + a 5'-end 5'-phospho-2'-deoxyribonucleoside-DNA + H(+)</text>
        <dbReference type="Rhea" id="RHEA:66592"/>
        <dbReference type="Rhea" id="RHEA-COMP:13180"/>
        <dbReference type="Rhea" id="RHEA-COMP:16897"/>
        <dbReference type="Rhea" id="RHEA-COMP:17067"/>
        <dbReference type="ChEBI" id="CHEBI:15378"/>
        <dbReference type="ChEBI" id="CHEBI:136412"/>
        <dbReference type="ChEBI" id="CHEBI:157695"/>
        <dbReference type="ChEBI" id="CHEBI:167181"/>
        <dbReference type="EC" id="4.2.99.18"/>
    </reaction>
</comment>
<keyword evidence="11 15" id="KW-0456">Lyase</keyword>
<dbReference type="Pfam" id="PF01149">
    <property type="entry name" value="Fapy_DNA_glyco"/>
    <property type="match status" value="1"/>
</dbReference>
<dbReference type="STRING" id="1794912.AXX12_04465"/>
<evidence type="ECO:0000256" key="13">
    <source>
        <dbReference type="ARBA" id="ARBA00023295"/>
    </source>
</evidence>
<evidence type="ECO:0000256" key="4">
    <source>
        <dbReference type="ARBA" id="ARBA00022723"/>
    </source>
</evidence>
<evidence type="ECO:0000256" key="8">
    <source>
        <dbReference type="ARBA" id="ARBA00022833"/>
    </source>
</evidence>
<dbReference type="InterPro" id="IPR015887">
    <property type="entry name" value="DNA_glyclase_Znf_dom_DNA_BS"/>
</dbReference>
<dbReference type="Gene3D" id="3.20.190.10">
    <property type="entry name" value="MutM-like, N-terminal"/>
    <property type="match status" value="1"/>
</dbReference>